<dbReference type="Proteomes" id="UP000887116">
    <property type="component" value="Unassembled WGS sequence"/>
</dbReference>
<proteinExistence type="predicted"/>
<keyword evidence="2" id="KW-1185">Reference proteome</keyword>
<dbReference type="EMBL" id="BMAO01027712">
    <property type="protein sequence ID" value="GFR19149.1"/>
    <property type="molecule type" value="Genomic_DNA"/>
</dbReference>
<organism evidence="1 2">
    <name type="scientific">Trichonephila clavata</name>
    <name type="common">Joro spider</name>
    <name type="synonym">Nephila clavata</name>
    <dbReference type="NCBI Taxonomy" id="2740835"/>
    <lineage>
        <taxon>Eukaryota</taxon>
        <taxon>Metazoa</taxon>
        <taxon>Ecdysozoa</taxon>
        <taxon>Arthropoda</taxon>
        <taxon>Chelicerata</taxon>
        <taxon>Arachnida</taxon>
        <taxon>Araneae</taxon>
        <taxon>Araneomorphae</taxon>
        <taxon>Entelegynae</taxon>
        <taxon>Araneoidea</taxon>
        <taxon>Nephilidae</taxon>
        <taxon>Trichonephila</taxon>
    </lineage>
</organism>
<reference evidence="1" key="1">
    <citation type="submission" date="2020-07" db="EMBL/GenBank/DDBJ databases">
        <title>Multicomponent nature underlies the extraordinary mechanical properties of spider dragline silk.</title>
        <authorList>
            <person name="Kono N."/>
            <person name="Nakamura H."/>
            <person name="Mori M."/>
            <person name="Yoshida Y."/>
            <person name="Ohtoshi R."/>
            <person name="Malay A.D."/>
            <person name="Moran D.A.P."/>
            <person name="Tomita M."/>
            <person name="Numata K."/>
            <person name="Arakawa K."/>
        </authorList>
    </citation>
    <scope>NUCLEOTIDE SEQUENCE</scope>
</reference>
<evidence type="ECO:0000313" key="1">
    <source>
        <dbReference type="EMBL" id="GFR19149.1"/>
    </source>
</evidence>
<gene>
    <name evidence="1" type="ORF">TNCT_29151</name>
</gene>
<sequence length="169" mass="19850">MSRAQNLTRHFFKALGQKKDIERYLQGLITAKYEWLKCGNSLRERKNIIDGYKWTCSLKVVESSCNVCKSKIKIRKLLSELQLGDDQLLHLLRKIFIEDIAQAVCLHIHLTAPIYSDFSKIFTMNRKVKPQDLQEVKEMDNWNHQKCVHPVIKDQSNAKRLIRRNIGRS</sequence>
<comment type="caution">
    <text evidence="1">The sequence shown here is derived from an EMBL/GenBank/DDBJ whole genome shotgun (WGS) entry which is preliminary data.</text>
</comment>
<dbReference type="AlphaFoldDB" id="A0A8X6LTA1"/>
<protein>
    <submittedName>
        <fullName evidence="1">Uncharacterized protein</fullName>
    </submittedName>
</protein>
<accession>A0A8X6LTA1</accession>
<evidence type="ECO:0000313" key="2">
    <source>
        <dbReference type="Proteomes" id="UP000887116"/>
    </source>
</evidence>
<name>A0A8X6LTA1_TRICU</name>